<name>A0A7W9A2G3_9CAUL</name>
<dbReference type="PANTHER" id="PTHR33969:SF2">
    <property type="entry name" value="SEGREGATION AND CONDENSATION PROTEIN A"/>
    <property type="match status" value="1"/>
</dbReference>
<reference evidence="2 3" key="1">
    <citation type="submission" date="2020-08" db="EMBL/GenBank/DDBJ databases">
        <title>Genomic Encyclopedia of Type Strains, Phase IV (KMG-IV): sequencing the most valuable type-strain genomes for metagenomic binning, comparative biology and taxonomic classification.</title>
        <authorList>
            <person name="Goeker M."/>
        </authorList>
    </citation>
    <scope>NUCLEOTIDE SEQUENCE [LARGE SCALE GENOMIC DNA]</scope>
    <source>
        <strain evidence="2 3">DSM 24448</strain>
    </source>
</reference>
<dbReference type="Gene3D" id="6.10.250.2410">
    <property type="match status" value="1"/>
</dbReference>
<gene>
    <name evidence="2" type="ORF">FHS65_000613</name>
</gene>
<protein>
    <recommendedName>
        <fullName evidence="1">Segregation and condensation protein A</fullName>
    </recommendedName>
</protein>
<organism evidence="2 3">
    <name type="scientific">Brevundimonas halotolerans</name>
    <dbReference type="NCBI Taxonomy" id="69670"/>
    <lineage>
        <taxon>Bacteria</taxon>
        <taxon>Pseudomonadati</taxon>
        <taxon>Pseudomonadota</taxon>
        <taxon>Alphaproteobacteria</taxon>
        <taxon>Caulobacterales</taxon>
        <taxon>Caulobacteraceae</taxon>
        <taxon>Brevundimonas</taxon>
    </lineage>
</organism>
<dbReference type="OrthoDB" id="9793741at2"/>
<sequence>MSRAFQPNLNFAAVEAVEAVEPEEAFVVDLDGYEGPLHVLLALARNQKVDLLTLSITRLAEQYLAFVHEARRRNFALAADYLVMASWLAYLKSRLLLPRTEAAPDAEIPAEEMAAALAFRLRKLEAMRTAGEALMRQPILKRDVFTRGDPEATVIVPSDQIDASLYELMTAYVNQRRRAERRAYNPGLRVEAFPLEAARDWLRDRLPGMDAWTALDEIAPRAEAVSETGEREGPSPASYVASTLSASLELVKEGALDVTQAEAFADVYLRRRAHGQPLELTP</sequence>
<comment type="caution">
    <text evidence="2">The sequence shown here is derived from an EMBL/GenBank/DDBJ whole genome shotgun (WGS) entry which is preliminary data.</text>
</comment>
<dbReference type="RefSeq" id="WP_123287289.1">
    <property type="nucleotide sequence ID" value="NZ_JACIJB010000001.1"/>
</dbReference>
<dbReference type="EMBL" id="JACIJB010000001">
    <property type="protein sequence ID" value="MBB5659895.1"/>
    <property type="molecule type" value="Genomic_DNA"/>
</dbReference>
<accession>A0A7W9A2G3</accession>
<evidence type="ECO:0000256" key="1">
    <source>
        <dbReference type="ARBA" id="ARBA00044777"/>
    </source>
</evidence>
<dbReference type="AlphaFoldDB" id="A0A7W9A2G3"/>
<proteinExistence type="predicted"/>
<dbReference type="Proteomes" id="UP000548978">
    <property type="component" value="Unassembled WGS sequence"/>
</dbReference>
<dbReference type="PANTHER" id="PTHR33969">
    <property type="entry name" value="SEGREGATION AND CONDENSATION PROTEIN A"/>
    <property type="match status" value="1"/>
</dbReference>
<dbReference type="InterPro" id="IPR003768">
    <property type="entry name" value="ScpA"/>
</dbReference>
<dbReference type="Pfam" id="PF02616">
    <property type="entry name" value="SMC_ScpA"/>
    <property type="match status" value="1"/>
</dbReference>
<evidence type="ECO:0000313" key="2">
    <source>
        <dbReference type="EMBL" id="MBB5659895.1"/>
    </source>
</evidence>
<keyword evidence="3" id="KW-1185">Reference proteome</keyword>
<evidence type="ECO:0000313" key="3">
    <source>
        <dbReference type="Proteomes" id="UP000548978"/>
    </source>
</evidence>